<dbReference type="EMBL" id="SRXT01000007">
    <property type="protein sequence ID" value="TGX50461.1"/>
    <property type="molecule type" value="Genomic_DNA"/>
</dbReference>
<keyword evidence="1" id="KW-0812">Transmembrane</keyword>
<dbReference type="Proteomes" id="UP000306147">
    <property type="component" value="Unassembled WGS sequence"/>
</dbReference>
<feature type="transmembrane region" description="Helical" evidence="1">
    <location>
        <begin position="79"/>
        <end position="98"/>
    </location>
</feature>
<dbReference type="OrthoDB" id="7572135at2"/>
<keyword evidence="1" id="KW-1133">Transmembrane helix</keyword>
<keyword evidence="3" id="KW-1185">Reference proteome</keyword>
<evidence type="ECO:0000256" key="1">
    <source>
        <dbReference type="SAM" id="Phobius"/>
    </source>
</evidence>
<protein>
    <submittedName>
        <fullName evidence="2">Ketohydroxyglutarate aldolase</fullName>
    </submittedName>
</protein>
<name>A0A4S1X3D7_9SPHN</name>
<proteinExistence type="predicted"/>
<evidence type="ECO:0000313" key="2">
    <source>
        <dbReference type="EMBL" id="TGX50461.1"/>
    </source>
</evidence>
<dbReference type="RefSeq" id="WP_135965214.1">
    <property type="nucleotide sequence ID" value="NZ_SRXT01000007.1"/>
</dbReference>
<gene>
    <name evidence="2" type="ORF">E5A73_17935</name>
</gene>
<feature type="transmembrane region" description="Helical" evidence="1">
    <location>
        <begin position="21"/>
        <end position="45"/>
    </location>
</feature>
<accession>A0A4S1X3D7</accession>
<comment type="caution">
    <text evidence="2">The sequence shown here is derived from an EMBL/GenBank/DDBJ whole genome shotgun (WGS) entry which is preliminary data.</text>
</comment>
<evidence type="ECO:0000313" key="3">
    <source>
        <dbReference type="Proteomes" id="UP000306147"/>
    </source>
</evidence>
<feature type="transmembrane region" description="Helical" evidence="1">
    <location>
        <begin position="51"/>
        <end position="72"/>
    </location>
</feature>
<organism evidence="2 3">
    <name type="scientific">Sphingomonas gei</name>
    <dbReference type="NCBI Taxonomy" id="1395960"/>
    <lineage>
        <taxon>Bacteria</taxon>
        <taxon>Pseudomonadati</taxon>
        <taxon>Pseudomonadota</taxon>
        <taxon>Alphaproteobacteria</taxon>
        <taxon>Sphingomonadales</taxon>
        <taxon>Sphingomonadaceae</taxon>
        <taxon>Sphingomonas</taxon>
    </lineage>
</organism>
<sequence length="101" mass="10139">MAGGARSGREGWRYRGNVAARAVIGTVGAYAVAALLATALARTLAMPRVEAVTVATLLGFVVAPAVTIWAFLARGPWRAAAGVLAVALPLAAIVWAAGSPA</sequence>
<reference evidence="2 3" key="1">
    <citation type="submission" date="2019-04" db="EMBL/GenBank/DDBJ databases">
        <title>Sphingomonas psychrotolerans sp. nov., isolated from soil in the Tianshan Mountains, Xinjiang, China.</title>
        <authorList>
            <person name="Luo Y."/>
            <person name="Sheng H."/>
        </authorList>
    </citation>
    <scope>NUCLEOTIDE SEQUENCE [LARGE SCALE GENOMIC DNA]</scope>
    <source>
        <strain evidence="2 3">ZFGT-11</strain>
    </source>
</reference>
<keyword evidence="1" id="KW-0472">Membrane</keyword>
<dbReference type="AlphaFoldDB" id="A0A4S1X3D7"/>